<dbReference type="Proteomes" id="UP000248423">
    <property type="component" value="Unassembled WGS sequence"/>
</dbReference>
<evidence type="ECO:0000313" key="3">
    <source>
        <dbReference type="Proteomes" id="UP000248423"/>
    </source>
</evidence>
<keyword evidence="3" id="KW-1185">Reference proteome</keyword>
<gene>
    <name evidence="2" type="ORF">BO78DRAFT_402106</name>
</gene>
<feature type="region of interest" description="Disordered" evidence="1">
    <location>
        <begin position="33"/>
        <end position="58"/>
    </location>
</feature>
<proteinExistence type="predicted"/>
<evidence type="ECO:0000313" key="2">
    <source>
        <dbReference type="EMBL" id="PYI00387.1"/>
    </source>
</evidence>
<protein>
    <submittedName>
        <fullName evidence="2">Uncharacterized protein</fullName>
    </submittedName>
</protein>
<dbReference type="VEuPathDB" id="FungiDB:BO78DRAFT_402106"/>
<evidence type="ECO:0000256" key="1">
    <source>
        <dbReference type="SAM" id="MobiDB-lite"/>
    </source>
</evidence>
<reference evidence="2 3" key="1">
    <citation type="submission" date="2018-02" db="EMBL/GenBank/DDBJ databases">
        <title>The genomes of Aspergillus section Nigri reveals drivers in fungal speciation.</title>
        <authorList>
            <consortium name="DOE Joint Genome Institute"/>
            <person name="Vesth T.C."/>
            <person name="Nybo J."/>
            <person name="Theobald S."/>
            <person name="Brandl J."/>
            <person name="Frisvad J.C."/>
            <person name="Nielsen K.F."/>
            <person name="Lyhne E.K."/>
            <person name="Kogle M.E."/>
            <person name="Kuo A."/>
            <person name="Riley R."/>
            <person name="Clum A."/>
            <person name="Nolan M."/>
            <person name="Lipzen A."/>
            <person name="Salamov A."/>
            <person name="Henrissat B."/>
            <person name="Wiebenga A."/>
            <person name="De vries R.P."/>
            <person name="Grigoriev I.V."/>
            <person name="Mortensen U.H."/>
            <person name="Andersen M.R."/>
            <person name="Baker S.E."/>
        </authorList>
    </citation>
    <scope>NUCLEOTIDE SEQUENCE [LARGE SCALE GENOMIC DNA]</scope>
    <source>
        <strain evidence="2 3">CBS 121057</strain>
    </source>
</reference>
<accession>A0A319DRS5</accession>
<name>A0A319DRS5_ASPSB</name>
<sequence length="87" mass="9670">MARQPATLTLGPTLLDTTPADLPVGPIVQGLAHQVAQRPAESRRSKHGGSRLQGGRLQVPQLEGKQLETWLWQMSDGDWHLQWVQQL</sequence>
<dbReference type="AlphaFoldDB" id="A0A319DRS5"/>
<dbReference type="EMBL" id="KZ826455">
    <property type="protein sequence ID" value="PYI00387.1"/>
    <property type="molecule type" value="Genomic_DNA"/>
</dbReference>
<organism evidence="2 3">
    <name type="scientific">Aspergillus sclerotiicarbonarius (strain CBS 121057 / IBT 28362)</name>
    <dbReference type="NCBI Taxonomy" id="1448318"/>
    <lineage>
        <taxon>Eukaryota</taxon>
        <taxon>Fungi</taxon>
        <taxon>Dikarya</taxon>
        <taxon>Ascomycota</taxon>
        <taxon>Pezizomycotina</taxon>
        <taxon>Eurotiomycetes</taxon>
        <taxon>Eurotiomycetidae</taxon>
        <taxon>Eurotiales</taxon>
        <taxon>Aspergillaceae</taxon>
        <taxon>Aspergillus</taxon>
        <taxon>Aspergillus subgen. Circumdati</taxon>
    </lineage>
</organism>